<dbReference type="FunFam" id="2.30.130.30:FF:000006">
    <property type="entry name" value="Putative_zinc_finger_motif_-_C2HC5-type /ASCH_domain_containing_protein_-_putative"/>
    <property type="match status" value="1"/>
</dbReference>
<dbReference type="CDD" id="cd06554">
    <property type="entry name" value="ASCH_ASC-1_like"/>
    <property type="match status" value="1"/>
</dbReference>
<dbReference type="InterPro" id="IPR007374">
    <property type="entry name" value="ASCH_domain"/>
</dbReference>
<organism evidence="2 3">
    <name type="scientific">Trichogramma kaykai</name>
    <dbReference type="NCBI Taxonomy" id="54128"/>
    <lineage>
        <taxon>Eukaryota</taxon>
        <taxon>Metazoa</taxon>
        <taxon>Ecdysozoa</taxon>
        <taxon>Arthropoda</taxon>
        <taxon>Hexapoda</taxon>
        <taxon>Insecta</taxon>
        <taxon>Pterygota</taxon>
        <taxon>Neoptera</taxon>
        <taxon>Endopterygota</taxon>
        <taxon>Hymenoptera</taxon>
        <taxon>Apocrita</taxon>
        <taxon>Proctotrupomorpha</taxon>
        <taxon>Chalcidoidea</taxon>
        <taxon>Trichogrammatidae</taxon>
        <taxon>Trichogramma</taxon>
    </lineage>
</organism>
<proteinExistence type="predicted"/>
<dbReference type="EMBL" id="JBJJXI010000098">
    <property type="protein sequence ID" value="KAL3393392.1"/>
    <property type="molecule type" value="Genomic_DNA"/>
</dbReference>
<name>A0ABD2WKM9_9HYME</name>
<protein>
    <recommendedName>
        <fullName evidence="1">ASCH domain-containing protein</fullName>
    </recommendedName>
</protein>
<dbReference type="PANTHER" id="PTHR12963">
    <property type="entry name" value="THYROID RECEPTOR INTERACTING PROTEIN RELATED"/>
    <property type="match status" value="1"/>
</dbReference>
<evidence type="ECO:0000259" key="1">
    <source>
        <dbReference type="SMART" id="SM01022"/>
    </source>
</evidence>
<dbReference type="SUPFAM" id="SSF88697">
    <property type="entry name" value="PUA domain-like"/>
    <property type="match status" value="1"/>
</dbReference>
<dbReference type="Pfam" id="PF23134">
    <property type="entry name" value="TRIP4_3rd"/>
    <property type="match status" value="1"/>
</dbReference>
<dbReference type="Pfam" id="PF04266">
    <property type="entry name" value="ASCH"/>
    <property type="match status" value="1"/>
</dbReference>
<accession>A0ABD2WKM9</accession>
<dbReference type="Proteomes" id="UP001627154">
    <property type="component" value="Unassembled WGS sequence"/>
</dbReference>
<sequence>MPPKGKRNRNQGKKQSNKSDEIVRKLCDCEATEHPLVNNCINCGRIVCSSEGPGECFFCGEVVTYSDYSLPPGVSKEFDYLDEKYKVPKDAKQTQKSLELRDRLLEFDQNCASRTSVIDDESDWFQSTNTWMTKEEREKWKKMESNMQEMKHLSRLHQKLSVDMMGRVIEERQDPMELYNKMNSIRDTRNQDKNDSSISKTLAESNSNAKKFEGPFYVNHIQKSDIVPKAVDDHFINNRVQDKGLLEISDQGVCLSMHQPYASLLVRGIKKTEGRTWYTAHRGRLWIASASKNPNEQEIANVEGMYKLKGENEMYFPKSYPTGCLLGCVTVTDVLSQEEYNKLHPDDKLDSPYIFICDNFFELPVKYPLQGQHKIYKLEPVLHRAALTCLERTCLEMSKRNS</sequence>
<dbReference type="InterPro" id="IPR015947">
    <property type="entry name" value="PUA-like_sf"/>
</dbReference>
<evidence type="ECO:0000313" key="3">
    <source>
        <dbReference type="Proteomes" id="UP001627154"/>
    </source>
</evidence>
<reference evidence="2 3" key="1">
    <citation type="journal article" date="2024" name="bioRxiv">
        <title>A reference genome for Trichogramma kaykai: A tiny desert-dwelling parasitoid wasp with competing sex-ratio distorters.</title>
        <authorList>
            <person name="Culotta J."/>
            <person name="Lindsey A.R."/>
        </authorList>
    </citation>
    <scope>NUCLEOTIDE SEQUENCE [LARGE SCALE GENOMIC DNA]</scope>
    <source>
        <strain evidence="2 3">KSX58</strain>
    </source>
</reference>
<feature type="domain" description="ASCH" evidence="1">
    <location>
        <begin position="255"/>
        <end position="353"/>
    </location>
</feature>
<dbReference type="Pfam" id="PF06221">
    <property type="entry name" value="zf-C2HC5"/>
    <property type="match status" value="1"/>
</dbReference>
<gene>
    <name evidence="2" type="ORF">TKK_012257</name>
</gene>
<comment type="caution">
    <text evidence="2">The sequence shown here is derived from an EMBL/GenBank/DDBJ whole genome shotgun (WGS) entry which is preliminary data.</text>
</comment>
<dbReference type="SMART" id="SM01022">
    <property type="entry name" value="ASCH"/>
    <property type="match status" value="1"/>
</dbReference>
<dbReference type="Gene3D" id="2.30.130.30">
    <property type="entry name" value="Hypothetical protein"/>
    <property type="match status" value="1"/>
</dbReference>
<dbReference type="InterPro" id="IPR009349">
    <property type="entry name" value="TRIP4/RQT4_C2HC5_Znf"/>
</dbReference>
<evidence type="ECO:0000313" key="2">
    <source>
        <dbReference type="EMBL" id="KAL3393392.1"/>
    </source>
</evidence>
<dbReference type="InterPro" id="IPR039128">
    <property type="entry name" value="TRIP4-like"/>
</dbReference>
<dbReference type="InterPro" id="IPR056993">
    <property type="entry name" value="TRIP4_3rd_dom"/>
</dbReference>
<dbReference type="PANTHER" id="PTHR12963:SF4">
    <property type="entry name" value="ACTIVATING SIGNAL COINTEGRATOR 1"/>
    <property type="match status" value="1"/>
</dbReference>
<keyword evidence="3" id="KW-1185">Reference proteome</keyword>
<dbReference type="AlphaFoldDB" id="A0ABD2WKM9"/>